<dbReference type="GO" id="GO:0016798">
    <property type="term" value="F:hydrolase activity, acting on glycosyl bonds"/>
    <property type="evidence" value="ECO:0007669"/>
    <property type="project" value="UniProtKB-KW"/>
</dbReference>
<dbReference type="Gene3D" id="3.20.20.300">
    <property type="entry name" value="Glycoside hydrolase, family 3, N-terminal domain"/>
    <property type="match status" value="1"/>
</dbReference>
<evidence type="ECO:0000256" key="1">
    <source>
        <dbReference type="ARBA" id="ARBA00005336"/>
    </source>
</evidence>
<dbReference type="PRINTS" id="PR00133">
    <property type="entry name" value="GLHYDRLASE3"/>
</dbReference>
<dbReference type="EC" id="3.2.1.-" evidence="5"/>
<dbReference type="Pfam" id="PF00933">
    <property type="entry name" value="Glyco_hydro_3"/>
    <property type="match status" value="1"/>
</dbReference>
<keyword evidence="3 5" id="KW-0326">Glycosidase</keyword>
<dbReference type="SUPFAM" id="SSF51445">
    <property type="entry name" value="(Trans)glycosidases"/>
    <property type="match status" value="1"/>
</dbReference>
<evidence type="ECO:0000259" key="4">
    <source>
        <dbReference type="Pfam" id="PF00933"/>
    </source>
</evidence>
<dbReference type="InterPro" id="IPR017853">
    <property type="entry name" value="GH"/>
</dbReference>
<comment type="caution">
    <text evidence="5">The sequence shown here is derived from an EMBL/GenBank/DDBJ whole genome shotgun (WGS) entry which is preliminary data.</text>
</comment>
<dbReference type="InterPro" id="IPR050226">
    <property type="entry name" value="NagZ_Beta-hexosaminidase"/>
</dbReference>
<dbReference type="RefSeq" id="WP_380535363.1">
    <property type="nucleotide sequence ID" value="NZ_JBHFAB010000007.1"/>
</dbReference>
<comment type="similarity">
    <text evidence="1">Belongs to the glycosyl hydrolase 3 family.</text>
</comment>
<feature type="domain" description="Glycoside hydrolase family 3 N-terminal" evidence="4">
    <location>
        <begin position="33"/>
        <end position="327"/>
    </location>
</feature>
<accession>A0ABV6VUE7</accession>
<dbReference type="PANTHER" id="PTHR30480">
    <property type="entry name" value="BETA-HEXOSAMINIDASE-RELATED"/>
    <property type="match status" value="1"/>
</dbReference>
<name>A0ABV6VUE7_9ACTN</name>
<dbReference type="InterPro" id="IPR036962">
    <property type="entry name" value="Glyco_hydro_3_N_sf"/>
</dbReference>
<evidence type="ECO:0000256" key="3">
    <source>
        <dbReference type="ARBA" id="ARBA00023295"/>
    </source>
</evidence>
<keyword evidence="6" id="KW-1185">Reference proteome</keyword>
<organism evidence="5 6">
    <name type="scientific">Streptacidiphilus cavernicola</name>
    <dbReference type="NCBI Taxonomy" id="3342716"/>
    <lineage>
        <taxon>Bacteria</taxon>
        <taxon>Bacillati</taxon>
        <taxon>Actinomycetota</taxon>
        <taxon>Actinomycetes</taxon>
        <taxon>Kitasatosporales</taxon>
        <taxon>Streptomycetaceae</taxon>
        <taxon>Streptacidiphilus</taxon>
    </lineage>
</organism>
<reference evidence="5 6" key="1">
    <citation type="submission" date="2024-09" db="EMBL/GenBank/DDBJ databases">
        <authorList>
            <person name="Lee S.D."/>
        </authorList>
    </citation>
    <scope>NUCLEOTIDE SEQUENCE [LARGE SCALE GENOMIC DNA]</scope>
    <source>
        <strain evidence="5 6">N8-3</strain>
    </source>
</reference>
<dbReference type="InterPro" id="IPR001764">
    <property type="entry name" value="Glyco_hydro_3_N"/>
</dbReference>
<protein>
    <submittedName>
        <fullName evidence="5">Glycoside hydrolase family 3 protein</fullName>
        <ecNumber evidence="5">3.2.1.-</ecNumber>
    </submittedName>
</protein>
<evidence type="ECO:0000313" key="6">
    <source>
        <dbReference type="Proteomes" id="UP001592531"/>
    </source>
</evidence>
<dbReference type="PANTHER" id="PTHR30480:SF16">
    <property type="entry name" value="GLYCOSIDE HYDROLASE FAMILY 3 DOMAIN PROTEIN"/>
    <property type="match status" value="1"/>
</dbReference>
<proteinExistence type="inferred from homology"/>
<evidence type="ECO:0000256" key="2">
    <source>
        <dbReference type="ARBA" id="ARBA00022801"/>
    </source>
</evidence>
<keyword evidence="2 5" id="KW-0378">Hydrolase</keyword>
<gene>
    <name evidence="5" type="ORF">ACEZDE_11835</name>
</gene>
<dbReference type="Proteomes" id="UP001592531">
    <property type="component" value="Unassembled WGS sequence"/>
</dbReference>
<evidence type="ECO:0000313" key="5">
    <source>
        <dbReference type="EMBL" id="MFC1417335.1"/>
    </source>
</evidence>
<dbReference type="EMBL" id="JBHFAB010000007">
    <property type="protein sequence ID" value="MFC1417335.1"/>
    <property type="molecule type" value="Genomic_DNA"/>
</dbReference>
<sequence>MTNPGQDTVQLLADAGAVLQPGFTGLTAPEWVRRRLESGELGGVALYGRNIAGRDQVAALTSEMYALNPDLLIATDEEGGDVTRLEVMTGSSYPGNLALGAVDDTALTESVARAIGIDLAAAGINLNYAPDADVNSNPDNPVIGVRSFGGDGELAARHTAAYVRGLQSAGVAACAKHFPGHGDTAADTHLGLPRIDMPLDLFGAHLAPFRAAVAAGAKSIMTAHILFPAYDTDLPATMSRAILTDLLRKDLGYDGLIVTDGIEMGAISGTHGIAEGTVKAIAGGADTICVGGGLQDEATFLYLRDALLWAVREGRIAEERLHEAAERNRAVARWSAEVRALAAATVEPGIGLTAARRALRIHGELHRMKGVPHVVEFSPAANFAVGDDTPWGLSGPLAELIPGTTLTRVGAPATTLQSAGLLSTAVDDVDGSVDTAPLLGAAVGRPLVIVVRDLHRYPWMKRAALELAAARPDAVVVEIGTDYGLEATFAGLGVTVLSTYGGARVCAVAAAEVLAGATSDAGSGAVRVA</sequence>